<dbReference type="AlphaFoldDB" id="A0A9P6MS84"/>
<keyword evidence="4" id="KW-1185">Reference proteome</keyword>
<dbReference type="InterPro" id="IPR055754">
    <property type="entry name" value="DUF7330"/>
</dbReference>
<comment type="caution">
    <text evidence="3">The sequence shown here is derived from an EMBL/GenBank/DDBJ whole genome shotgun (WGS) entry which is preliminary data.</text>
</comment>
<evidence type="ECO:0000313" key="4">
    <source>
        <dbReference type="Proteomes" id="UP000703661"/>
    </source>
</evidence>
<name>A0A9P6MS84_9FUNG</name>
<feature type="region of interest" description="Disordered" evidence="1">
    <location>
        <begin position="239"/>
        <end position="262"/>
    </location>
</feature>
<dbReference type="EMBL" id="JAAAID010001087">
    <property type="protein sequence ID" value="KAG0011792.1"/>
    <property type="molecule type" value="Genomic_DNA"/>
</dbReference>
<dbReference type="Pfam" id="PF24016">
    <property type="entry name" value="DUF7330"/>
    <property type="match status" value="1"/>
</dbReference>
<feature type="compositionally biased region" description="Basic and acidic residues" evidence="1">
    <location>
        <begin position="248"/>
        <end position="261"/>
    </location>
</feature>
<feature type="domain" description="DUF7330" evidence="2">
    <location>
        <begin position="218"/>
        <end position="332"/>
    </location>
</feature>
<sequence length="366" mass="39654">MVIPSIPKAMKASVASVPMIYVGTTPSTGMALRNLTQRLKTLILDSEKVSPADQDNVVEMNNNDAIPNGDAVIEFERLGVHIEIKASVDLFDAFIWFEDRTIKDGRNRYAACAILEISIILPESYTRYNSITVDGVVTLVEAYDLETIAFNKLNLATSTGQISTRGDVFVDELLSYVKTGKTEIESVQVTKGSEKPLNVRVSANTGHIAVGVKATPVSKDEKKHHNIDISTRTGSVVVDVTPSLPTDSSKKPGDLDVKTRSETGSIKSTIQLASAEQKLYLTSSSNTGTVEAFISDAFLGHFKVETRVGSAKVQEASNSESRISYEKQTGQIKAGVKTLVGDDGRGDQSQIDLRTITGRAYLTFTN</sequence>
<protein>
    <recommendedName>
        <fullName evidence="2">DUF7330 domain-containing protein</fullName>
    </recommendedName>
</protein>
<evidence type="ECO:0000313" key="3">
    <source>
        <dbReference type="EMBL" id="KAG0011792.1"/>
    </source>
</evidence>
<proteinExistence type="predicted"/>
<gene>
    <name evidence="3" type="ORF">BGZ80_000422</name>
</gene>
<dbReference type="Proteomes" id="UP000703661">
    <property type="component" value="Unassembled WGS sequence"/>
</dbReference>
<evidence type="ECO:0000259" key="2">
    <source>
        <dbReference type="Pfam" id="PF24016"/>
    </source>
</evidence>
<organism evidence="3 4">
    <name type="scientific">Entomortierella chlamydospora</name>
    <dbReference type="NCBI Taxonomy" id="101097"/>
    <lineage>
        <taxon>Eukaryota</taxon>
        <taxon>Fungi</taxon>
        <taxon>Fungi incertae sedis</taxon>
        <taxon>Mucoromycota</taxon>
        <taxon>Mortierellomycotina</taxon>
        <taxon>Mortierellomycetes</taxon>
        <taxon>Mortierellales</taxon>
        <taxon>Mortierellaceae</taxon>
        <taxon>Entomortierella</taxon>
    </lineage>
</organism>
<reference evidence="3" key="1">
    <citation type="journal article" date="2020" name="Fungal Divers.">
        <title>Resolving the Mortierellaceae phylogeny through synthesis of multi-gene phylogenetics and phylogenomics.</title>
        <authorList>
            <person name="Vandepol N."/>
            <person name="Liber J."/>
            <person name="Desiro A."/>
            <person name="Na H."/>
            <person name="Kennedy M."/>
            <person name="Barry K."/>
            <person name="Grigoriev I.V."/>
            <person name="Miller A.N."/>
            <person name="O'Donnell K."/>
            <person name="Stajich J.E."/>
            <person name="Bonito G."/>
        </authorList>
    </citation>
    <scope>NUCLEOTIDE SEQUENCE</scope>
    <source>
        <strain evidence="3">NRRL 2769</strain>
    </source>
</reference>
<evidence type="ECO:0000256" key="1">
    <source>
        <dbReference type="SAM" id="MobiDB-lite"/>
    </source>
</evidence>
<accession>A0A9P6MS84</accession>